<dbReference type="EMBL" id="JADOXO010000214">
    <property type="protein sequence ID" value="KAF9809196.1"/>
    <property type="molecule type" value="Genomic_DNA"/>
</dbReference>
<sequence length="214" mass="23000">MTSATNVVLNAMFTTPKDLQENAAQALDMFMRGLRLLGQAADVNLEEHKIWALAVATARYLEDEDWGRDSFAWRLTKEAPLRAAPCARCMKNDQPCREYIQQTKKRGGRITSACVHCHVLKVKCVTTTEDDRMAQGLPSVPSAGPSRARGETSAAGSAATAKTVGAKTAKARSSARSRKKTKAAHAEPSAKVLTLGTSSSSAVVVPRVLDRCDA</sequence>
<protein>
    <submittedName>
        <fullName evidence="2">Uncharacterized protein</fullName>
    </submittedName>
</protein>
<evidence type="ECO:0000313" key="3">
    <source>
        <dbReference type="Proteomes" id="UP000639403"/>
    </source>
</evidence>
<proteinExistence type="predicted"/>
<organism evidence="2 3">
    <name type="scientific">Rhodonia placenta</name>
    <dbReference type="NCBI Taxonomy" id="104341"/>
    <lineage>
        <taxon>Eukaryota</taxon>
        <taxon>Fungi</taxon>
        <taxon>Dikarya</taxon>
        <taxon>Basidiomycota</taxon>
        <taxon>Agaricomycotina</taxon>
        <taxon>Agaricomycetes</taxon>
        <taxon>Polyporales</taxon>
        <taxon>Adustoporiaceae</taxon>
        <taxon>Rhodonia</taxon>
    </lineage>
</organism>
<comment type="caution">
    <text evidence="2">The sequence shown here is derived from an EMBL/GenBank/DDBJ whole genome shotgun (WGS) entry which is preliminary data.</text>
</comment>
<feature type="region of interest" description="Disordered" evidence="1">
    <location>
        <begin position="134"/>
        <end position="200"/>
    </location>
</feature>
<accession>A0A8H7NY28</accession>
<dbReference type="Proteomes" id="UP000639403">
    <property type="component" value="Unassembled WGS sequence"/>
</dbReference>
<feature type="compositionally biased region" description="Low complexity" evidence="1">
    <location>
        <begin position="151"/>
        <end position="168"/>
    </location>
</feature>
<reference evidence="2" key="1">
    <citation type="submission" date="2020-11" db="EMBL/GenBank/DDBJ databases">
        <authorList>
            <person name="Koelle M."/>
            <person name="Horta M.A.C."/>
            <person name="Nowrousian M."/>
            <person name="Ohm R.A."/>
            <person name="Benz P."/>
            <person name="Pilgard A."/>
        </authorList>
    </citation>
    <scope>NUCLEOTIDE SEQUENCE</scope>
    <source>
        <strain evidence="2">FPRL280</strain>
    </source>
</reference>
<dbReference type="AlphaFoldDB" id="A0A8H7NY28"/>
<feature type="compositionally biased region" description="Basic residues" evidence="1">
    <location>
        <begin position="169"/>
        <end position="183"/>
    </location>
</feature>
<reference evidence="2" key="2">
    <citation type="journal article" name="Front. Microbiol.">
        <title>Degradative Capacity of Two Strains of Rhodonia placenta: From Phenotype to Genotype.</title>
        <authorList>
            <person name="Kolle M."/>
            <person name="Horta M.A.C."/>
            <person name="Nowrousian M."/>
            <person name="Ohm R.A."/>
            <person name="Benz J.P."/>
            <person name="Pilgard A."/>
        </authorList>
    </citation>
    <scope>NUCLEOTIDE SEQUENCE</scope>
    <source>
        <strain evidence="2">FPRL280</strain>
    </source>
</reference>
<name>A0A8H7NY28_9APHY</name>
<gene>
    <name evidence="2" type="ORF">IEO21_07496</name>
</gene>
<evidence type="ECO:0000256" key="1">
    <source>
        <dbReference type="SAM" id="MobiDB-lite"/>
    </source>
</evidence>
<evidence type="ECO:0000313" key="2">
    <source>
        <dbReference type="EMBL" id="KAF9809196.1"/>
    </source>
</evidence>